<dbReference type="Proteomes" id="UP000789901">
    <property type="component" value="Unassembled WGS sequence"/>
</dbReference>
<evidence type="ECO:0000313" key="1">
    <source>
        <dbReference type="EMBL" id="CAG8538224.1"/>
    </source>
</evidence>
<keyword evidence="2" id="KW-1185">Reference proteome</keyword>
<comment type="caution">
    <text evidence="1">The sequence shown here is derived from an EMBL/GenBank/DDBJ whole genome shotgun (WGS) entry which is preliminary data.</text>
</comment>
<accession>A0ABM8W6H4</accession>
<organism evidence="1 2">
    <name type="scientific">Gigaspora margarita</name>
    <dbReference type="NCBI Taxonomy" id="4874"/>
    <lineage>
        <taxon>Eukaryota</taxon>
        <taxon>Fungi</taxon>
        <taxon>Fungi incertae sedis</taxon>
        <taxon>Mucoromycota</taxon>
        <taxon>Glomeromycotina</taxon>
        <taxon>Glomeromycetes</taxon>
        <taxon>Diversisporales</taxon>
        <taxon>Gigasporaceae</taxon>
        <taxon>Gigaspora</taxon>
    </lineage>
</organism>
<dbReference type="EMBL" id="CAJVQB010001495">
    <property type="protein sequence ID" value="CAG8538224.1"/>
    <property type="molecule type" value="Genomic_DNA"/>
</dbReference>
<proteinExistence type="predicted"/>
<feature type="non-terminal residue" evidence="1">
    <location>
        <position position="1"/>
    </location>
</feature>
<name>A0ABM8W6H4_GIGMA</name>
<protein>
    <submittedName>
        <fullName evidence="1">14547_t:CDS:1</fullName>
    </submittedName>
</protein>
<gene>
    <name evidence="1" type="ORF">GMARGA_LOCUS3953</name>
</gene>
<evidence type="ECO:0000313" key="2">
    <source>
        <dbReference type="Proteomes" id="UP000789901"/>
    </source>
</evidence>
<reference evidence="1 2" key="1">
    <citation type="submission" date="2021-06" db="EMBL/GenBank/DDBJ databases">
        <authorList>
            <person name="Kallberg Y."/>
            <person name="Tangrot J."/>
            <person name="Rosling A."/>
        </authorList>
    </citation>
    <scope>NUCLEOTIDE SEQUENCE [LARGE SCALE GENOMIC DNA]</scope>
    <source>
        <strain evidence="1 2">120-4 pot B 10/14</strain>
    </source>
</reference>
<sequence length="226" mass="25988">AARQEDLSNETIETNLRILKGNLKKSEVRYTKPLQKIIESEEILNDISVGILKTLGEIWKNPKFAKTQSEGTYVADIIVPIIRAKLKICQLENLCTLAPERQSLASKDRRGERGERPDIMFIAKYMDRIYELMFSECSRIVCNDTKEVDDRVAGQKFDLYVLIREEDNISRLFLLRSVIIPIQHTNDIFDLIEALLLLRRILIVDLSLLFNSGINDNEDSSTVFTP</sequence>